<organism evidence="2 3">
    <name type="scientific">Pseudoalteromonas peptidolytica F12-50-A1</name>
    <dbReference type="NCBI Taxonomy" id="1315280"/>
    <lineage>
        <taxon>Bacteria</taxon>
        <taxon>Pseudomonadati</taxon>
        <taxon>Pseudomonadota</taxon>
        <taxon>Gammaproteobacteria</taxon>
        <taxon>Alteromonadales</taxon>
        <taxon>Pseudoalteromonadaceae</taxon>
        <taxon>Pseudoalteromonas</taxon>
    </lineage>
</organism>
<evidence type="ECO:0000313" key="2">
    <source>
        <dbReference type="EMBL" id="MBE0348927.1"/>
    </source>
</evidence>
<name>A0A8I0N0X2_9GAMM</name>
<dbReference type="SUPFAM" id="SSF52141">
    <property type="entry name" value="Uracil-DNA glycosylase-like"/>
    <property type="match status" value="1"/>
</dbReference>
<evidence type="ECO:0000313" key="3">
    <source>
        <dbReference type="Proteomes" id="UP000660708"/>
    </source>
</evidence>
<dbReference type="InterPro" id="IPR036895">
    <property type="entry name" value="Uracil-DNA_glycosylase-like_sf"/>
</dbReference>
<evidence type="ECO:0000259" key="1">
    <source>
        <dbReference type="SMART" id="SM00986"/>
    </source>
</evidence>
<reference evidence="2 3" key="1">
    <citation type="submission" date="2015-06" db="EMBL/GenBank/DDBJ databases">
        <title>Genome sequence of Pseudoalteromonas peptidolytica.</title>
        <authorList>
            <person name="Xie B.-B."/>
            <person name="Rong J.-C."/>
            <person name="Qin Q.-L."/>
            <person name="Zhang Y.-Z."/>
        </authorList>
    </citation>
    <scope>NUCLEOTIDE SEQUENCE [LARGE SCALE GENOMIC DNA]</scope>
    <source>
        <strain evidence="2 3">F12-50-A1</strain>
    </source>
</reference>
<gene>
    <name evidence="2" type="ORF">PPEP_b0790</name>
</gene>
<dbReference type="CDD" id="cd10033">
    <property type="entry name" value="UDG_like"/>
    <property type="match status" value="1"/>
</dbReference>
<dbReference type="InterPro" id="IPR005122">
    <property type="entry name" value="Uracil-DNA_glycosylase-like"/>
</dbReference>
<feature type="domain" description="Uracil-DNA glycosylase-like" evidence="1">
    <location>
        <begin position="35"/>
        <end position="190"/>
    </location>
</feature>
<dbReference type="InterPro" id="IPR047124">
    <property type="entry name" value="HI_0220.2"/>
</dbReference>
<dbReference type="Proteomes" id="UP000660708">
    <property type="component" value="Unassembled WGS sequence"/>
</dbReference>
<proteinExistence type="predicted"/>
<dbReference type="AlphaFoldDB" id="A0A8I0N0X2"/>
<dbReference type="PANTHER" id="PTHR42160">
    <property type="entry name" value="URACIL-DNA GLYCOSYLASE SUPERFAMILY PROTEIN"/>
    <property type="match status" value="1"/>
</dbReference>
<dbReference type="SMART" id="SM00987">
    <property type="entry name" value="UreE_C"/>
    <property type="match status" value="1"/>
</dbReference>
<protein>
    <recommendedName>
        <fullName evidence="1">Uracil-DNA glycosylase-like domain-containing protein</fullName>
    </recommendedName>
</protein>
<dbReference type="Gene3D" id="3.40.470.10">
    <property type="entry name" value="Uracil-DNA glycosylase-like domain"/>
    <property type="match status" value="1"/>
</dbReference>
<dbReference type="SMART" id="SM00986">
    <property type="entry name" value="UDG"/>
    <property type="match status" value="1"/>
</dbReference>
<dbReference type="PANTHER" id="PTHR42160:SF1">
    <property type="entry name" value="URACIL-DNA GLYCOSYLASE SUPERFAMILY PROTEIN"/>
    <property type="match status" value="1"/>
</dbReference>
<keyword evidence="3" id="KW-1185">Reference proteome</keyword>
<sequence length="207" mass="23503">MFFYCQNQQAKMDIFTQVNLCRFCEPELPLGAKPIIQGNSLSKILIIGQAPGLKAHNSRLPFNDPSGDRLRSWLAVERAQFYNPDLFAIMPMAFCYPGKGKSGDLAPKAVCAPKWHQQVFASLKQVSLTLLIGQYAQRYYLPQYSSVTDMVKAANYETQNMIPLPHPSPRNQIWLKKHNWFEECVIPQLQVKVRKALDGHEAAIIPI</sequence>
<accession>A0A8I0N0X2</accession>
<comment type="caution">
    <text evidence="2">The sequence shown here is derived from an EMBL/GenBank/DDBJ whole genome shotgun (WGS) entry which is preliminary data.</text>
</comment>
<dbReference type="Pfam" id="PF03167">
    <property type="entry name" value="UDG"/>
    <property type="match status" value="1"/>
</dbReference>
<dbReference type="EMBL" id="AQHF01000034">
    <property type="protein sequence ID" value="MBE0348927.1"/>
    <property type="molecule type" value="Genomic_DNA"/>
</dbReference>